<dbReference type="InterPro" id="IPR036291">
    <property type="entry name" value="NAD(P)-bd_dom_sf"/>
</dbReference>
<dbReference type="Gene3D" id="3.40.50.720">
    <property type="entry name" value="NAD(P)-binding Rossmann-like Domain"/>
    <property type="match status" value="1"/>
</dbReference>
<dbReference type="OrthoDB" id="286404at2"/>
<dbReference type="InterPro" id="IPR002347">
    <property type="entry name" value="SDR_fam"/>
</dbReference>
<dbReference type="EMBL" id="QICN01000006">
    <property type="protein sequence ID" value="PXV67120.1"/>
    <property type="molecule type" value="Genomic_DNA"/>
</dbReference>
<keyword evidence="4" id="KW-1185">Reference proteome</keyword>
<dbReference type="InterPro" id="IPR020904">
    <property type="entry name" value="Sc_DH/Rdtase_CS"/>
</dbReference>
<dbReference type="PRINTS" id="PR00081">
    <property type="entry name" value="GDHRDH"/>
</dbReference>
<evidence type="ECO:0000313" key="4">
    <source>
        <dbReference type="Proteomes" id="UP000248330"/>
    </source>
</evidence>
<dbReference type="NCBIfam" id="NF005559">
    <property type="entry name" value="PRK07231.1"/>
    <property type="match status" value="1"/>
</dbReference>
<comment type="similarity">
    <text evidence="1">Belongs to the short-chain dehydrogenases/reductases (SDR) family.</text>
</comment>
<gene>
    <name evidence="3" type="ORF">C8D93_10697</name>
</gene>
<comment type="caution">
    <text evidence="3">The sequence shown here is derived from an EMBL/GenBank/DDBJ whole genome shotgun (WGS) entry which is preliminary data.</text>
</comment>
<dbReference type="PRINTS" id="PR00080">
    <property type="entry name" value="SDRFAMILY"/>
</dbReference>
<keyword evidence="2" id="KW-0560">Oxidoreductase</keyword>
<dbReference type="AlphaFoldDB" id="A0A318E6P1"/>
<dbReference type="FunFam" id="3.40.50.720:FF:000084">
    <property type="entry name" value="Short-chain dehydrogenase reductase"/>
    <property type="match status" value="1"/>
</dbReference>
<dbReference type="PANTHER" id="PTHR42760">
    <property type="entry name" value="SHORT-CHAIN DEHYDROGENASES/REDUCTASES FAMILY MEMBER"/>
    <property type="match status" value="1"/>
</dbReference>
<organism evidence="3 4">
    <name type="scientific">Sinimarinibacterium flocculans</name>
    <dbReference type="NCBI Taxonomy" id="985250"/>
    <lineage>
        <taxon>Bacteria</taxon>
        <taxon>Pseudomonadati</taxon>
        <taxon>Pseudomonadota</taxon>
        <taxon>Gammaproteobacteria</taxon>
        <taxon>Nevskiales</taxon>
        <taxon>Nevskiaceae</taxon>
        <taxon>Sinimarinibacterium</taxon>
    </lineage>
</organism>
<evidence type="ECO:0000313" key="3">
    <source>
        <dbReference type="EMBL" id="PXV67120.1"/>
    </source>
</evidence>
<proteinExistence type="inferred from homology"/>
<dbReference type="RefSeq" id="WP_110265439.1">
    <property type="nucleotide sequence ID" value="NZ_CAKZQT010000001.1"/>
</dbReference>
<sequence>MSRVAGKVCVVTGAARGLGFAAAQRLLAEGAQVLMTDVDADAGKAAALDLDASGKRAAFTTHDVTNVDDWSRVLDLSEKTFGAVDVLVNNAGVAAIMDVEQLTPKEWQRTLDINLSGVMYGTQAAIARMKGRGGSIVNIASIEGLIGEQLVPAYNASKGGVRIFTKSAAIHCARAGYNIRINNVCPGFAETQMVAGALAGMAAEDAQAFAARTLARIPLGRFAQPAEIAAAVLFLASDESSYVTGSDLVVDGGMTA</sequence>
<dbReference type="GO" id="GO:0016616">
    <property type="term" value="F:oxidoreductase activity, acting on the CH-OH group of donors, NAD or NADP as acceptor"/>
    <property type="evidence" value="ECO:0007669"/>
    <property type="project" value="TreeGrafter"/>
</dbReference>
<evidence type="ECO:0000256" key="1">
    <source>
        <dbReference type="ARBA" id="ARBA00006484"/>
    </source>
</evidence>
<reference evidence="3 4" key="1">
    <citation type="submission" date="2018-04" db="EMBL/GenBank/DDBJ databases">
        <title>Genomic Encyclopedia of Type Strains, Phase IV (KMG-IV): sequencing the most valuable type-strain genomes for metagenomic binning, comparative biology and taxonomic classification.</title>
        <authorList>
            <person name="Goeker M."/>
        </authorList>
    </citation>
    <scope>NUCLEOTIDE SEQUENCE [LARGE SCALE GENOMIC DNA]</scope>
    <source>
        <strain evidence="3 4">DSM 104150</strain>
    </source>
</reference>
<dbReference type="SUPFAM" id="SSF51735">
    <property type="entry name" value="NAD(P)-binding Rossmann-fold domains"/>
    <property type="match status" value="1"/>
</dbReference>
<accession>A0A318E6P1</accession>
<dbReference type="PANTHER" id="PTHR42760:SF133">
    <property type="entry name" value="3-OXOACYL-[ACYL-CARRIER-PROTEIN] REDUCTASE"/>
    <property type="match status" value="1"/>
</dbReference>
<dbReference type="PROSITE" id="PS00061">
    <property type="entry name" value="ADH_SHORT"/>
    <property type="match status" value="1"/>
</dbReference>
<name>A0A318E6P1_9GAMM</name>
<dbReference type="Pfam" id="PF13561">
    <property type="entry name" value="adh_short_C2"/>
    <property type="match status" value="1"/>
</dbReference>
<protein>
    <submittedName>
        <fullName evidence="3">NAD(P)-dependent dehydrogenase (Short-subunit alcohol dehydrogenase family)</fullName>
    </submittedName>
</protein>
<evidence type="ECO:0000256" key="2">
    <source>
        <dbReference type="ARBA" id="ARBA00023002"/>
    </source>
</evidence>
<dbReference type="Proteomes" id="UP000248330">
    <property type="component" value="Unassembled WGS sequence"/>
</dbReference>